<keyword evidence="3 6" id="KW-1133">Transmembrane helix</keyword>
<feature type="compositionally biased region" description="Gly residues" evidence="5">
    <location>
        <begin position="639"/>
        <end position="654"/>
    </location>
</feature>
<keyword evidence="8" id="KW-1185">Reference proteome</keyword>
<feature type="region of interest" description="Disordered" evidence="5">
    <location>
        <begin position="564"/>
        <end position="587"/>
    </location>
</feature>
<feature type="compositionally biased region" description="Low complexity" evidence="5">
    <location>
        <begin position="508"/>
        <end position="520"/>
    </location>
</feature>
<reference evidence="7 8" key="1">
    <citation type="journal article" date="2023" name="IScience">
        <title>Expanded male sex-determining region conserved during the evolution of homothallism in the green alga Volvox.</title>
        <authorList>
            <person name="Yamamoto K."/>
            <person name="Matsuzaki R."/>
            <person name="Mahakham W."/>
            <person name="Heman W."/>
            <person name="Sekimoto H."/>
            <person name="Kawachi M."/>
            <person name="Minakuchi Y."/>
            <person name="Toyoda A."/>
            <person name="Nozaki H."/>
        </authorList>
    </citation>
    <scope>NUCLEOTIDE SEQUENCE [LARGE SCALE GENOMIC DNA]</scope>
    <source>
        <strain evidence="7 8">NIES-4468</strain>
    </source>
</reference>
<feature type="transmembrane region" description="Helical" evidence="6">
    <location>
        <begin position="12"/>
        <end position="31"/>
    </location>
</feature>
<protein>
    <submittedName>
        <fullName evidence="7">Uncharacterized protein</fullName>
    </submittedName>
</protein>
<evidence type="ECO:0000256" key="4">
    <source>
        <dbReference type="ARBA" id="ARBA00023136"/>
    </source>
</evidence>
<dbReference type="Pfam" id="PF03619">
    <property type="entry name" value="Solute_trans_a"/>
    <property type="match status" value="1"/>
</dbReference>
<feature type="compositionally biased region" description="Low complexity" evidence="5">
    <location>
        <begin position="567"/>
        <end position="583"/>
    </location>
</feature>
<feature type="transmembrane region" description="Helical" evidence="6">
    <location>
        <begin position="248"/>
        <end position="268"/>
    </location>
</feature>
<name>A0ABQ5SEF4_9CHLO</name>
<evidence type="ECO:0000256" key="1">
    <source>
        <dbReference type="ARBA" id="ARBA00004141"/>
    </source>
</evidence>
<feature type="region of interest" description="Disordered" evidence="5">
    <location>
        <begin position="667"/>
        <end position="710"/>
    </location>
</feature>
<keyword evidence="4 6" id="KW-0472">Membrane</keyword>
<feature type="transmembrane region" description="Helical" evidence="6">
    <location>
        <begin position="43"/>
        <end position="65"/>
    </location>
</feature>
<dbReference type="Proteomes" id="UP001165090">
    <property type="component" value="Unassembled WGS sequence"/>
</dbReference>
<evidence type="ECO:0000313" key="7">
    <source>
        <dbReference type="EMBL" id="GLI67910.1"/>
    </source>
</evidence>
<evidence type="ECO:0000313" key="8">
    <source>
        <dbReference type="Proteomes" id="UP001165090"/>
    </source>
</evidence>
<gene>
    <name evidence="7" type="ORF">VaNZ11_012236</name>
</gene>
<dbReference type="PANTHER" id="PTHR23423">
    <property type="entry name" value="ORGANIC SOLUTE TRANSPORTER-RELATED"/>
    <property type="match status" value="1"/>
</dbReference>
<feature type="region of interest" description="Disordered" evidence="5">
    <location>
        <begin position="396"/>
        <end position="444"/>
    </location>
</feature>
<keyword evidence="2 6" id="KW-0812">Transmembrane</keyword>
<evidence type="ECO:0000256" key="5">
    <source>
        <dbReference type="SAM" id="MobiDB-lite"/>
    </source>
</evidence>
<feature type="transmembrane region" description="Helical" evidence="6">
    <location>
        <begin position="171"/>
        <end position="192"/>
    </location>
</feature>
<comment type="caution">
    <text evidence="7">The sequence shown here is derived from an EMBL/GenBank/DDBJ whole genome shotgun (WGS) entry which is preliminary data.</text>
</comment>
<feature type="region of interest" description="Disordered" evidence="5">
    <location>
        <begin position="635"/>
        <end position="654"/>
    </location>
</feature>
<organism evidence="7 8">
    <name type="scientific">Volvox africanus</name>
    <dbReference type="NCBI Taxonomy" id="51714"/>
    <lineage>
        <taxon>Eukaryota</taxon>
        <taxon>Viridiplantae</taxon>
        <taxon>Chlorophyta</taxon>
        <taxon>core chlorophytes</taxon>
        <taxon>Chlorophyceae</taxon>
        <taxon>CS clade</taxon>
        <taxon>Chlamydomonadales</taxon>
        <taxon>Volvocaceae</taxon>
        <taxon>Volvox</taxon>
    </lineage>
</organism>
<dbReference type="EMBL" id="BSDZ01000079">
    <property type="protein sequence ID" value="GLI67910.1"/>
    <property type="molecule type" value="Genomic_DNA"/>
</dbReference>
<feature type="transmembrane region" description="Helical" evidence="6">
    <location>
        <begin position="115"/>
        <end position="134"/>
    </location>
</feature>
<evidence type="ECO:0000256" key="6">
    <source>
        <dbReference type="SAM" id="Phobius"/>
    </source>
</evidence>
<proteinExistence type="predicted"/>
<evidence type="ECO:0000256" key="3">
    <source>
        <dbReference type="ARBA" id="ARBA00022989"/>
    </source>
</evidence>
<feature type="transmembrane region" description="Helical" evidence="6">
    <location>
        <begin position="77"/>
        <end position="95"/>
    </location>
</feature>
<sequence length="710" mass="75847">MAWPLRRYFRLLWWTLCILTFIALPLTIWAFQKEHYAVDRQAWFIGGIFVILSMPISIYEIAMHTEYYTQPRLQKHVIRILLMVPIYAVDAWFALRFQKAREYLDPIRECYEAFVIYSFFAYLMAFLQDTYGDLEEHMSKKPQMQHMWCLQYVLFPWDMGTRFLWECKKGVLNYVILRPICTALAFITDIFNKYGEGQIDFKKSYVYLAAMTNFSQLWALYCLVMLYTAMHAELAPIRPLSKFLCIKAVVFVTFWQGIAIAILVYAGVIKGESWLDRGGVASGIQDFLICIEMFLAALAHAYAFPPRDYMAGHSKGFFSNVRYIFDLRDVVDDVGLVVEEHVSTATTAVVKVPQRAVKKAAQGLAKNTKKLFAGKGSSGKLVDEEEEAASKCALLSPASHPGATGGTGTASNHSSAGGAPHENWRGSTAGFGERRTSSGGGSAAAATEALLGTYGAGGSLGPLAVPQQHSMLHDLEPAGTGATVGEGAPPSPTGRGVHHYILPPLPPSSASLGPAPGPGSSSAFNTLVTSALYHTRGGYEHSGSASGAASSGGNVAARVIRRGSGGSADYQQPQQQATSSGQGEAASYGEYSDYTSATDAGMAAGPGGSGVELPRMSVGYSSRQQTQGAGSAMLLHGQQGEGSGKGGAGAGGLGRVKGKTTEVLVRISRSAGGGGGTTAALLTGGGSSGEDSSYERGPAVSTATRRVHDE</sequence>
<dbReference type="InterPro" id="IPR005178">
    <property type="entry name" value="Ostalpha/TMEM184C"/>
</dbReference>
<feature type="transmembrane region" description="Helical" evidence="6">
    <location>
        <begin position="204"/>
        <end position="228"/>
    </location>
</feature>
<evidence type="ECO:0000256" key="2">
    <source>
        <dbReference type="ARBA" id="ARBA00022692"/>
    </source>
</evidence>
<feature type="region of interest" description="Disordered" evidence="5">
    <location>
        <begin position="475"/>
        <end position="520"/>
    </location>
</feature>
<dbReference type="SMART" id="SM01417">
    <property type="entry name" value="Solute_trans_a"/>
    <property type="match status" value="1"/>
</dbReference>
<accession>A0ABQ5SEF4</accession>
<comment type="subcellular location">
    <subcellularLocation>
        <location evidence="1">Membrane</location>
        <topology evidence="1">Multi-pass membrane protein</topology>
    </subcellularLocation>
</comment>
<feature type="compositionally biased region" description="Gly residues" evidence="5">
    <location>
        <begin position="671"/>
        <end position="688"/>
    </location>
</feature>